<proteinExistence type="predicted"/>
<keyword evidence="1" id="KW-1133">Transmembrane helix</keyword>
<feature type="transmembrane region" description="Helical" evidence="1">
    <location>
        <begin position="80"/>
        <end position="105"/>
    </location>
</feature>
<sequence length="205" mass="24254">MFPRYYTRMRGKLIYKEDWEICRKRIEAWWHKEIIDRVPIKVIVPRWPIKLSEEKTKNLEDYWTNPEEVIPRLESQIGSIYWAGEAFPVMFPISIGMVAILANYLGAPIKFLNTYTTWSEPIIDNWENRPKFRFNPHNRWWCLSSKLLKRAAERAPGRYYVGIPDLNGPGEILSQLRGPERLAMDLIGNPRHVKRALGEINCAWL</sequence>
<accession>X0VT82</accession>
<feature type="non-terminal residue" evidence="2">
    <location>
        <position position="205"/>
    </location>
</feature>
<keyword evidence="1" id="KW-0472">Membrane</keyword>
<dbReference type="AlphaFoldDB" id="X0VT82"/>
<evidence type="ECO:0008006" key="3">
    <source>
        <dbReference type="Google" id="ProtNLM"/>
    </source>
</evidence>
<comment type="caution">
    <text evidence="2">The sequence shown here is derived from an EMBL/GenBank/DDBJ whole genome shotgun (WGS) entry which is preliminary data.</text>
</comment>
<keyword evidence="1" id="KW-0812">Transmembrane</keyword>
<gene>
    <name evidence="2" type="ORF">S01H1_40155</name>
</gene>
<protein>
    <recommendedName>
        <fullName evidence="3">Uroporphyrinogen decarboxylase (URO-D) domain-containing protein</fullName>
    </recommendedName>
</protein>
<dbReference type="InterPro" id="IPR038071">
    <property type="entry name" value="UROD/MetE-like_sf"/>
</dbReference>
<name>X0VT82_9ZZZZ</name>
<organism evidence="2">
    <name type="scientific">marine sediment metagenome</name>
    <dbReference type="NCBI Taxonomy" id="412755"/>
    <lineage>
        <taxon>unclassified sequences</taxon>
        <taxon>metagenomes</taxon>
        <taxon>ecological metagenomes</taxon>
    </lineage>
</organism>
<reference evidence="2" key="1">
    <citation type="journal article" date="2014" name="Front. Microbiol.">
        <title>High frequency of phylogenetically diverse reductive dehalogenase-homologous genes in deep subseafloor sedimentary metagenomes.</title>
        <authorList>
            <person name="Kawai M."/>
            <person name="Futagami T."/>
            <person name="Toyoda A."/>
            <person name="Takaki Y."/>
            <person name="Nishi S."/>
            <person name="Hori S."/>
            <person name="Arai W."/>
            <person name="Tsubouchi T."/>
            <person name="Morono Y."/>
            <person name="Uchiyama I."/>
            <person name="Ito T."/>
            <person name="Fujiyama A."/>
            <person name="Inagaki F."/>
            <person name="Takami H."/>
        </authorList>
    </citation>
    <scope>NUCLEOTIDE SEQUENCE</scope>
    <source>
        <strain evidence="2">Expedition CK06-06</strain>
    </source>
</reference>
<dbReference type="EMBL" id="BARS01025403">
    <property type="protein sequence ID" value="GAG03751.1"/>
    <property type="molecule type" value="Genomic_DNA"/>
</dbReference>
<evidence type="ECO:0000256" key="1">
    <source>
        <dbReference type="SAM" id="Phobius"/>
    </source>
</evidence>
<evidence type="ECO:0000313" key="2">
    <source>
        <dbReference type="EMBL" id="GAG03751.1"/>
    </source>
</evidence>
<dbReference type="Gene3D" id="3.20.20.210">
    <property type="match status" value="1"/>
</dbReference>